<reference evidence="1" key="1">
    <citation type="submission" date="2021-01" db="EMBL/GenBank/DDBJ databases">
        <authorList>
            <consortium name="Genoscope - CEA"/>
            <person name="William W."/>
        </authorList>
    </citation>
    <scope>NUCLEOTIDE SEQUENCE</scope>
</reference>
<evidence type="ECO:0000313" key="2">
    <source>
        <dbReference type="Proteomes" id="UP000692954"/>
    </source>
</evidence>
<accession>A0A8S1MIS3</accession>
<dbReference type="AlphaFoldDB" id="A0A8S1MIS3"/>
<organism evidence="1 2">
    <name type="scientific">Paramecium sonneborni</name>
    <dbReference type="NCBI Taxonomy" id="65129"/>
    <lineage>
        <taxon>Eukaryota</taxon>
        <taxon>Sar</taxon>
        <taxon>Alveolata</taxon>
        <taxon>Ciliophora</taxon>
        <taxon>Intramacronucleata</taxon>
        <taxon>Oligohymenophorea</taxon>
        <taxon>Peniculida</taxon>
        <taxon>Parameciidae</taxon>
        <taxon>Paramecium</taxon>
    </lineage>
</organism>
<dbReference type="Proteomes" id="UP000692954">
    <property type="component" value="Unassembled WGS sequence"/>
</dbReference>
<proteinExistence type="predicted"/>
<name>A0A8S1MIS3_9CILI</name>
<gene>
    <name evidence="1" type="ORF">PSON_ATCC_30995.1.T0380080</name>
</gene>
<sequence>MYNLCNTKKISVEIMKKNRFGSNLQNRQLVGNRPYDFNDARSQTPYYSQNTLNFENDFNLFAIKENDLSLYNNFSMTPEGLSKNLQNFVQDLDNTTNNTNNMNDEYNMPQFRSCKIYEL</sequence>
<comment type="caution">
    <text evidence="1">The sequence shown here is derived from an EMBL/GenBank/DDBJ whole genome shotgun (WGS) entry which is preliminary data.</text>
</comment>
<keyword evidence="2" id="KW-1185">Reference proteome</keyword>
<protein>
    <submittedName>
        <fullName evidence="1">Uncharacterized protein</fullName>
    </submittedName>
</protein>
<evidence type="ECO:0000313" key="1">
    <source>
        <dbReference type="EMBL" id="CAD8078742.1"/>
    </source>
</evidence>
<dbReference type="EMBL" id="CAJJDN010000038">
    <property type="protein sequence ID" value="CAD8078742.1"/>
    <property type="molecule type" value="Genomic_DNA"/>
</dbReference>